<dbReference type="AlphaFoldDB" id="A0A1G2R5Z4"/>
<dbReference type="SUPFAM" id="SSF52980">
    <property type="entry name" value="Restriction endonuclease-like"/>
    <property type="match status" value="1"/>
</dbReference>
<dbReference type="GO" id="GO:0003677">
    <property type="term" value="F:DNA binding"/>
    <property type="evidence" value="ECO:0007669"/>
    <property type="project" value="InterPro"/>
</dbReference>
<evidence type="ECO:0000313" key="4">
    <source>
        <dbReference type="Proteomes" id="UP000178092"/>
    </source>
</evidence>
<organism evidence="3 4">
    <name type="scientific">Candidatus Wildermuthbacteria bacterium RIFCSPHIGHO2_02_FULL_45_25</name>
    <dbReference type="NCBI Taxonomy" id="1802450"/>
    <lineage>
        <taxon>Bacteria</taxon>
        <taxon>Candidatus Wildermuthiibacteriota</taxon>
    </lineage>
</organism>
<dbReference type="GO" id="GO:0009307">
    <property type="term" value="P:DNA restriction-modification system"/>
    <property type="evidence" value="ECO:0007669"/>
    <property type="project" value="InterPro"/>
</dbReference>
<dbReference type="Proteomes" id="UP000178092">
    <property type="component" value="Unassembled WGS sequence"/>
</dbReference>
<evidence type="ECO:0000259" key="2">
    <source>
        <dbReference type="Pfam" id="PF22357"/>
    </source>
</evidence>
<dbReference type="Pfam" id="PF04471">
    <property type="entry name" value="Mrr_cat"/>
    <property type="match status" value="1"/>
</dbReference>
<sequence length="276" mass="31687">MIDIRKASGEIVIFDRDKFCQSVQKAGALEHIVQKVCSLVEREITPGTSTSKISQKATRYLLREHELLAAARYNLRNAIMQLGPAGFFFEEYVAAILREYGYVTKIRQIVQGKCIAHEVDILAEKNGAHYIIEAKYHNERGVKSSVQVAMYTYARFLDIKEAHEEFESAHQSHHAWLITNTKFTLDALTYAECRGVKVTGWQYPIQESLEDLIVNKSLYPVTVLPTMNTYVREQFALQKLYFARDILAFSQQDLAKKFQINQRIANGLVKEAYRLV</sequence>
<dbReference type="InterPro" id="IPR054374">
    <property type="entry name" value="AF1548-like_C"/>
</dbReference>
<dbReference type="EMBL" id="MHTV01000009">
    <property type="protein sequence ID" value="OHA67511.1"/>
    <property type="molecule type" value="Genomic_DNA"/>
</dbReference>
<accession>A0A1G2R5Z4</accession>
<evidence type="ECO:0008006" key="5">
    <source>
        <dbReference type="Google" id="ProtNLM"/>
    </source>
</evidence>
<dbReference type="InterPro" id="IPR011856">
    <property type="entry name" value="tRNA_endonuc-like_dom_sf"/>
</dbReference>
<dbReference type="InterPro" id="IPR007560">
    <property type="entry name" value="Restrct_endonuc_IV_Mrr"/>
</dbReference>
<name>A0A1G2R5Z4_9BACT</name>
<gene>
    <name evidence="3" type="ORF">A3C04_00335</name>
</gene>
<evidence type="ECO:0000259" key="1">
    <source>
        <dbReference type="Pfam" id="PF04471"/>
    </source>
</evidence>
<dbReference type="GO" id="GO:0004519">
    <property type="term" value="F:endonuclease activity"/>
    <property type="evidence" value="ECO:0007669"/>
    <property type="project" value="InterPro"/>
</dbReference>
<feature type="domain" description="Restriction endonuclease type IV Mrr" evidence="1">
    <location>
        <begin position="86"/>
        <end position="196"/>
    </location>
</feature>
<feature type="domain" description="AF1548-like C-terminal" evidence="2">
    <location>
        <begin position="219"/>
        <end position="275"/>
    </location>
</feature>
<comment type="caution">
    <text evidence="3">The sequence shown here is derived from an EMBL/GenBank/DDBJ whole genome shotgun (WGS) entry which is preliminary data.</text>
</comment>
<proteinExistence type="predicted"/>
<evidence type="ECO:0000313" key="3">
    <source>
        <dbReference type="EMBL" id="OHA67511.1"/>
    </source>
</evidence>
<dbReference type="Pfam" id="PF22357">
    <property type="entry name" value="AF1548-like_C"/>
    <property type="match status" value="1"/>
</dbReference>
<reference evidence="3 4" key="1">
    <citation type="journal article" date="2016" name="Nat. Commun.">
        <title>Thousands of microbial genomes shed light on interconnected biogeochemical processes in an aquifer system.</title>
        <authorList>
            <person name="Anantharaman K."/>
            <person name="Brown C.T."/>
            <person name="Hug L.A."/>
            <person name="Sharon I."/>
            <person name="Castelle C.J."/>
            <person name="Probst A.J."/>
            <person name="Thomas B.C."/>
            <person name="Singh A."/>
            <person name="Wilkins M.J."/>
            <person name="Karaoz U."/>
            <person name="Brodie E.L."/>
            <person name="Williams K.H."/>
            <person name="Hubbard S.S."/>
            <person name="Banfield J.F."/>
        </authorList>
    </citation>
    <scope>NUCLEOTIDE SEQUENCE [LARGE SCALE GENOMIC DNA]</scope>
</reference>
<dbReference type="Gene3D" id="3.40.1350.10">
    <property type="match status" value="1"/>
</dbReference>
<dbReference type="Gene3D" id="1.10.150.20">
    <property type="entry name" value="5' to 3' exonuclease, C-terminal subdomain"/>
    <property type="match status" value="1"/>
</dbReference>
<dbReference type="InterPro" id="IPR011335">
    <property type="entry name" value="Restrct_endonuc-II-like"/>
</dbReference>
<protein>
    <recommendedName>
        <fullName evidence="5">ATP-cone domain-containing protein</fullName>
    </recommendedName>
</protein>